<dbReference type="EMBL" id="LAZR01061524">
    <property type="protein sequence ID" value="KKK63419.1"/>
    <property type="molecule type" value="Genomic_DNA"/>
</dbReference>
<accession>A0A0F8ZAE9</accession>
<protein>
    <submittedName>
        <fullName evidence="1">Uncharacterized protein</fullName>
    </submittedName>
</protein>
<sequence>MDTDAARVEPRIERSQTGVDYAQGELKLPRATKDGCQFVTDWYLNHLLQGNVKVCNIGTGSDTVTAKGAWVNTTPDIHMQIPDGRVVFPMALEVNIDDWSDDQDLEMLLAFANSLDETPGSGTSQTVLNMNNKFLARTGVTIESEVGSITALSGRYQEIWRTNGTFGANPAAGSNEDGAPTRFIYEARHLAPTACIVGPSELTLHVGKTTFEYFARLVFVELLTSPAL</sequence>
<gene>
    <name evidence="1" type="ORF">LCGC14_2994490</name>
</gene>
<reference evidence="1" key="1">
    <citation type="journal article" date="2015" name="Nature">
        <title>Complex archaea that bridge the gap between prokaryotes and eukaryotes.</title>
        <authorList>
            <person name="Spang A."/>
            <person name="Saw J.H."/>
            <person name="Jorgensen S.L."/>
            <person name="Zaremba-Niedzwiedzka K."/>
            <person name="Martijn J."/>
            <person name="Lind A.E."/>
            <person name="van Eijk R."/>
            <person name="Schleper C."/>
            <person name="Guy L."/>
            <person name="Ettema T.J."/>
        </authorList>
    </citation>
    <scope>NUCLEOTIDE SEQUENCE</scope>
</reference>
<evidence type="ECO:0000313" key="1">
    <source>
        <dbReference type="EMBL" id="KKK63419.1"/>
    </source>
</evidence>
<name>A0A0F8ZAE9_9ZZZZ</name>
<proteinExistence type="predicted"/>
<organism evidence="1">
    <name type="scientific">marine sediment metagenome</name>
    <dbReference type="NCBI Taxonomy" id="412755"/>
    <lineage>
        <taxon>unclassified sequences</taxon>
        <taxon>metagenomes</taxon>
        <taxon>ecological metagenomes</taxon>
    </lineage>
</organism>
<dbReference type="AlphaFoldDB" id="A0A0F8ZAE9"/>
<comment type="caution">
    <text evidence="1">The sequence shown here is derived from an EMBL/GenBank/DDBJ whole genome shotgun (WGS) entry which is preliminary data.</text>
</comment>